<organism evidence="2">
    <name type="scientific">uncultured Caudovirales phage</name>
    <dbReference type="NCBI Taxonomy" id="2100421"/>
    <lineage>
        <taxon>Viruses</taxon>
        <taxon>Duplodnaviria</taxon>
        <taxon>Heunggongvirae</taxon>
        <taxon>Uroviricota</taxon>
        <taxon>Caudoviricetes</taxon>
        <taxon>Peduoviridae</taxon>
        <taxon>Maltschvirus</taxon>
        <taxon>Maltschvirus maltsch</taxon>
    </lineage>
</organism>
<proteinExistence type="predicted"/>
<gene>
    <name evidence="2" type="ORF">UFOVP1279_28</name>
</gene>
<name>A0A6J5RLD5_9CAUD</name>
<dbReference type="EMBL" id="LR797224">
    <property type="protein sequence ID" value="CAB4195076.1"/>
    <property type="molecule type" value="Genomic_DNA"/>
</dbReference>
<evidence type="ECO:0000313" key="2">
    <source>
        <dbReference type="EMBL" id="CAB4195076.1"/>
    </source>
</evidence>
<protein>
    <submittedName>
        <fullName evidence="2">Uncharacterized protein</fullName>
    </submittedName>
</protein>
<evidence type="ECO:0000256" key="1">
    <source>
        <dbReference type="SAM" id="MobiDB-lite"/>
    </source>
</evidence>
<reference evidence="2" key="1">
    <citation type="submission" date="2020-05" db="EMBL/GenBank/DDBJ databases">
        <authorList>
            <person name="Chiriac C."/>
            <person name="Salcher M."/>
            <person name="Ghai R."/>
            <person name="Kavagutti S V."/>
        </authorList>
    </citation>
    <scope>NUCLEOTIDE SEQUENCE</scope>
</reference>
<feature type="compositionally biased region" description="Polar residues" evidence="1">
    <location>
        <begin position="1"/>
        <end position="11"/>
    </location>
</feature>
<sequence>MRSLMPSSEPTPSERVPGGRDARPPGIPRPTQMRTIAVCQKCGRSTTMGIAITDGWLVARYRIDPSLWVIRCFGCISEWSMRVSAAGRTKEWREKMTTGRARAAAEPSWMDPMMSPMSSIELPPEMADVVLPDDSEIDYKEWIELWRRLQR</sequence>
<accession>A0A6J5RLD5</accession>
<feature type="region of interest" description="Disordered" evidence="1">
    <location>
        <begin position="1"/>
        <end position="32"/>
    </location>
</feature>